<organism evidence="3 4">
    <name type="scientific">Mycobacterium kiyosense</name>
    <dbReference type="NCBI Taxonomy" id="2871094"/>
    <lineage>
        <taxon>Bacteria</taxon>
        <taxon>Bacillati</taxon>
        <taxon>Actinomycetota</taxon>
        <taxon>Actinomycetes</taxon>
        <taxon>Mycobacteriales</taxon>
        <taxon>Mycobacteriaceae</taxon>
        <taxon>Mycobacterium</taxon>
    </lineage>
</organism>
<feature type="transmembrane region" description="Helical" evidence="1">
    <location>
        <begin position="20"/>
        <end position="45"/>
    </location>
</feature>
<feature type="transmembrane region" description="Helical" evidence="1">
    <location>
        <begin position="52"/>
        <end position="72"/>
    </location>
</feature>
<evidence type="ECO:0000313" key="2">
    <source>
        <dbReference type="EMBL" id="GLB81061.1"/>
    </source>
</evidence>
<proteinExistence type="predicted"/>
<name>A0A9P3Q233_9MYCO</name>
<keyword evidence="1" id="KW-1133">Transmembrane helix</keyword>
<dbReference type="Proteomes" id="UP001165663">
    <property type="component" value="Unassembled WGS sequence"/>
</dbReference>
<feature type="transmembrane region" description="Helical" evidence="1">
    <location>
        <begin position="198"/>
        <end position="216"/>
    </location>
</feature>
<dbReference type="EMBL" id="BRZI01000006">
    <property type="protein sequence ID" value="GLD29526.1"/>
    <property type="molecule type" value="Genomic_DNA"/>
</dbReference>
<dbReference type="EMBL" id="BRXE01000001">
    <property type="protein sequence ID" value="GLB81061.1"/>
    <property type="molecule type" value="Genomic_DNA"/>
</dbReference>
<dbReference type="Proteomes" id="UP001064782">
    <property type="component" value="Unassembled WGS sequence"/>
</dbReference>
<keyword evidence="1" id="KW-0812">Transmembrane</keyword>
<comment type="caution">
    <text evidence="3">The sequence shown here is derived from an EMBL/GenBank/DDBJ whole genome shotgun (WGS) entry which is preliminary data.</text>
</comment>
<keyword evidence="1" id="KW-0472">Membrane</keyword>
<gene>
    <name evidence="3" type="ORF">Mkiyose1413_14090</name>
    <name evidence="2" type="ORF">SRL2020028_03170</name>
</gene>
<protein>
    <submittedName>
        <fullName evidence="3">Uncharacterized protein</fullName>
    </submittedName>
</protein>
<dbReference type="AlphaFoldDB" id="A0A9P3Q233"/>
<feature type="transmembrane region" description="Helical" evidence="1">
    <location>
        <begin position="132"/>
        <end position="151"/>
    </location>
</feature>
<reference evidence="3" key="1">
    <citation type="submission" date="2022-08" db="EMBL/GenBank/DDBJ databases">
        <title>Mycobacterium kiyosense sp. nov., scotochromogenic slow-glowing species isolated from respiratory specimens.</title>
        <authorList>
            <person name="Fukano H."/>
            <person name="Kazumi Y."/>
            <person name="Sakagami N."/>
            <person name="Ato M."/>
            <person name="Mitarai S."/>
            <person name="Hoshino Y."/>
        </authorList>
    </citation>
    <scope>NUCLEOTIDE SEQUENCE</scope>
    <source>
        <strain evidence="3">1413</strain>
        <strain evidence="2">SRL2020-028</strain>
    </source>
</reference>
<keyword evidence="4" id="KW-1185">Reference proteome</keyword>
<accession>A0A9P3Q233</accession>
<sequence length="283" mass="31253">MTASASWVNPVPVPDFSITLGATTSTVVTWICVVTAAACVIAAVGEILLKRTAVLLFCCIGGIFCNAIEPFWDVMGHLNFNRGNTVVFQAFAQTAFPVDYPLWAVLLYIQFGGFQCWVFYLMLKRGAGRRTFWMVAGWQVIVNGLIEIPLINAKVYQYYGDQPFRLFGFPLWWVFTNFGELLGAVVLYLLIKRFGNKAAAAAIFIVPAAFGAWELWAGWPVYAALNFDTSSAVKHFAALVSAAITMLTLWTFAKFMPVLQSLPDWHCKQFGPASRDEVGVSAG</sequence>
<feature type="transmembrane region" description="Helical" evidence="1">
    <location>
        <begin position="100"/>
        <end position="120"/>
    </location>
</feature>
<evidence type="ECO:0000313" key="4">
    <source>
        <dbReference type="Proteomes" id="UP001064782"/>
    </source>
</evidence>
<evidence type="ECO:0000256" key="1">
    <source>
        <dbReference type="SAM" id="Phobius"/>
    </source>
</evidence>
<feature type="transmembrane region" description="Helical" evidence="1">
    <location>
        <begin position="236"/>
        <end position="253"/>
    </location>
</feature>
<evidence type="ECO:0000313" key="3">
    <source>
        <dbReference type="EMBL" id="GLD29526.1"/>
    </source>
</evidence>
<feature type="transmembrane region" description="Helical" evidence="1">
    <location>
        <begin position="171"/>
        <end position="191"/>
    </location>
</feature>